<dbReference type="Pfam" id="PF02518">
    <property type="entry name" value="HATPase_c"/>
    <property type="match status" value="1"/>
</dbReference>
<dbReference type="InterPro" id="IPR003594">
    <property type="entry name" value="HATPase_dom"/>
</dbReference>
<gene>
    <name evidence="13" type="ORF">MAQ5080_03415</name>
</gene>
<evidence type="ECO:0000256" key="8">
    <source>
        <dbReference type="SAM" id="Coils"/>
    </source>
</evidence>
<keyword evidence="8" id="KW-0175">Coiled coil</keyword>
<dbReference type="Gene3D" id="3.30.450.20">
    <property type="entry name" value="PAS domain"/>
    <property type="match status" value="1"/>
</dbReference>
<dbReference type="SMART" id="SM00304">
    <property type="entry name" value="HAMP"/>
    <property type="match status" value="3"/>
</dbReference>
<accession>A0A1A8TPU7</accession>
<evidence type="ECO:0000256" key="1">
    <source>
        <dbReference type="ARBA" id="ARBA00000085"/>
    </source>
</evidence>
<evidence type="ECO:0000259" key="12">
    <source>
        <dbReference type="PROSITE" id="PS50885"/>
    </source>
</evidence>
<comment type="subcellular location">
    <subcellularLocation>
        <location evidence="2">Membrane</location>
    </subcellularLocation>
</comment>
<dbReference type="Gene3D" id="1.10.287.130">
    <property type="match status" value="1"/>
</dbReference>
<dbReference type="GO" id="GO:0016020">
    <property type="term" value="C:membrane"/>
    <property type="evidence" value="ECO:0007669"/>
    <property type="project" value="UniProtKB-SubCell"/>
</dbReference>
<feature type="domain" description="HAMP" evidence="12">
    <location>
        <begin position="280"/>
        <end position="333"/>
    </location>
</feature>
<dbReference type="PANTHER" id="PTHR43065:SF42">
    <property type="entry name" value="TWO-COMPONENT SENSOR PPRA"/>
    <property type="match status" value="1"/>
</dbReference>
<dbReference type="EC" id="2.7.13.3" evidence="3"/>
<dbReference type="Gene3D" id="3.30.565.10">
    <property type="entry name" value="Histidine kinase-like ATPase, C-terminal domain"/>
    <property type="match status" value="1"/>
</dbReference>
<dbReference type="STRING" id="295068.MAQ5080_03415"/>
<evidence type="ECO:0000259" key="10">
    <source>
        <dbReference type="PROSITE" id="PS50109"/>
    </source>
</evidence>
<dbReference type="InterPro" id="IPR004358">
    <property type="entry name" value="Sig_transdc_His_kin-like_C"/>
</dbReference>
<dbReference type="SUPFAM" id="SSF55874">
    <property type="entry name" value="ATPase domain of HSP90 chaperone/DNA topoisomerase II/histidine kinase"/>
    <property type="match status" value="1"/>
</dbReference>
<dbReference type="InterPro" id="IPR001789">
    <property type="entry name" value="Sig_transdc_resp-reg_receiver"/>
</dbReference>
<dbReference type="InterPro" id="IPR005467">
    <property type="entry name" value="His_kinase_dom"/>
</dbReference>
<keyword evidence="6" id="KW-0418">Kinase</keyword>
<name>A0A1A8TPU7_9GAMM</name>
<evidence type="ECO:0000313" key="14">
    <source>
        <dbReference type="Proteomes" id="UP000092627"/>
    </source>
</evidence>
<evidence type="ECO:0000256" key="7">
    <source>
        <dbReference type="PROSITE-ProRule" id="PRU00169"/>
    </source>
</evidence>
<dbReference type="CDD" id="cd06225">
    <property type="entry name" value="HAMP"/>
    <property type="match status" value="1"/>
</dbReference>
<dbReference type="Gene3D" id="6.10.340.10">
    <property type="match status" value="1"/>
</dbReference>
<dbReference type="PRINTS" id="PR00344">
    <property type="entry name" value="BCTRLSENSOR"/>
</dbReference>
<keyword evidence="9" id="KW-1133">Transmembrane helix</keyword>
<feature type="transmembrane region" description="Helical" evidence="9">
    <location>
        <begin position="12"/>
        <end position="32"/>
    </location>
</feature>
<dbReference type="SUPFAM" id="SSF55785">
    <property type="entry name" value="PYP-like sensor domain (PAS domain)"/>
    <property type="match status" value="1"/>
</dbReference>
<feature type="domain" description="Response regulatory" evidence="11">
    <location>
        <begin position="719"/>
        <end position="794"/>
    </location>
</feature>
<dbReference type="SMART" id="SM00387">
    <property type="entry name" value="HATPase_c"/>
    <property type="match status" value="1"/>
</dbReference>
<sequence length="794" mass="88879">MRQISIRQKASIVILAISVVALFMVAIGWQSMRISEASLSEFEAQTLPEISTALTLAENVAQLVAAAPYTAGSARPFQLQAESERLNRRIRDLRSVADNLKDSAFRTQIEERLESLDSTLDELVALVHEELYIREDSLALQFAIRQILPVSATTRALQEQQVLKWLLSLIEQPGQVAQQITAELNMLDTAPEVQRIAESLLTAQQRLNEIEERKNYLLIALRAKSEQLSSQVSEFVGALQKQVSRQRLEVGQVVASGQLWLTGISLFLVIGLSLLYRFSRRMTKDLQSVTQDMEELSLGQVDSRNPQVRRNDEIGTLANAFEVFRRDAIRRLEVSAELSEQKRLLETIFDNMNDGLSVFSEQGLLIAWNKGYEALFDIRPQQLYRGMPIHAVQKLITQSSHKNLNMENQLVQMDEINASRHHRSQSFERHFDSGKIIEFRSKPMPDGGFVTLYTDLTERKSVESQLRQAQKMEVLGQLTGGVAHDFNNLLAAIMGNLQMLSDSEPKTDDQARYVERALAVAEKSSSLVHRLLAFSRRQQLFPEPTHVDDLIEGMLDLVEYSVGNHIQVAVDLNCPNEYCLIDPSQLENALLNLSLNSAAAMSRGGRLSFSTKATTLPDSDVAGIRIKVEDTGSGISEEVLGRIFEPFFTTKPVGKGSGLGLSMIYGFVKQSGGEIRVTSEEGQWTKVCLFLPLMVTQEASEKPSKLDSLPTVVVPEDAMIWLVEDDLEVSHVMREQLQKLGFIVQTFERAEDVLDALSRSFHPDLIMSDVNLAGEVHGVTLAHSLKQRVYGFNG</sequence>
<dbReference type="Gene3D" id="3.40.50.2300">
    <property type="match status" value="1"/>
</dbReference>
<evidence type="ECO:0000256" key="2">
    <source>
        <dbReference type="ARBA" id="ARBA00004370"/>
    </source>
</evidence>
<dbReference type="Gene3D" id="1.20.58.920">
    <property type="match status" value="1"/>
</dbReference>
<evidence type="ECO:0000256" key="4">
    <source>
        <dbReference type="ARBA" id="ARBA00022553"/>
    </source>
</evidence>
<dbReference type="Proteomes" id="UP000092627">
    <property type="component" value="Unassembled WGS sequence"/>
</dbReference>
<keyword evidence="9" id="KW-0472">Membrane</keyword>
<dbReference type="SUPFAM" id="SSF47384">
    <property type="entry name" value="Homodimeric domain of signal transducing histidine kinase"/>
    <property type="match status" value="1"/>
</dbReference>
<dbReference type="GO" id="GO:0000155">
    <property type="term" value="F:phosphorelay sensor kinase activity"/>
    <property type="evidence" value="ECO:0007669"/>
    <property type="project" value="InterPro"/>
</dbReference>
<evidence type="ECO:0000256" key="3">
    <source>
        <dbReference type="ARBA" id="ARBA00012438"/>
    </source>
</evidence>
<reference evidence="13 14" key="1">
    <citation type="submission" date="2016-06" db="EMBL/GenBank/DDBJ databases">
        <authorList>
            <person name="Kjaerup R.B."/>
            <person name="Dalgaard T.S."/>
            <person name="Juul-Madsen H.R."/>
        </authorList>
    </citation>
    <scope>NUCLEOTIDE SEQUENCE [LARGE SCALE GENOMIC DNA]</scope>
    <source>
        <strain evidence="13 14">CECT 5080</strain>
    </source>
</reference>
<dbReference type="InterPro" id="IPR011006">
    <property type="entry name" value="CheY-like_superfamily"/>
</dbReference>
<feature type="domain" description="Histidine kinase" evidence="10">
    <location>
        <begin position="481"/>
        <end position="695"/>
    </location>
</feature>
<protein>
    <recommendedName>
        <fullName evidence="3">histidine kinase</fullName>
        <ecNumber evidence="3">2.7.13.3</ecNumber>
    </recommendedName>
</protein>
<dbReference type="InterPro" id="IPR003660">
    <property type="entry name" value="HAMP_dom"/>
</dbReference>
<keyword evidence="5" id="KW-0808">Transferase</keyword>
<feature type="coiled-coil region" evidence="8">
    <location>
        <begin position="83"/>
        <end position="126"/>
    </location>
</feature>
<evidence type="ECO:0000259" key="11">
    <source>
        <dbReference type="PROSITE" id="PS50110"/>
    </source>
</evidence>
<keyword evidence="9" id="KW-0812">Transmembrane</keyword>
<dbReference type="PROSITE" id="PS50885">
    <property type="entry name" value="HAMP"/>
    <property type="match status" value="1"/>
</dbReference>
<dbReference type="InterPro" id="IPR038188">
    <property type="entry name" value="TorS_sensor_sf"/>
</dbReference>
<dbReference type="CDD" id="cd00082">
    <property type="entry name" value="HisKA"/>
    <property type="match status" value="1"/>
</dbReference>
<keyword evidence="14" id="KW-1185">Reference proteome</keyword>
<evidence type="ECO:0000313" key="13">
    <source>
        <dbReference type="EMBL" id="SBS36288.1"/>
    </source>
</evidence>
<dbReference type="SMART" id="SM00388">
    <property type="entry name" value="HisKA"/>
    <property type="match status" value="1"/>
</dbReference>
<dbReference type="Pfam" id="PF00512">
    <property type="entry name" value="HisKA"/>
    <property type="match status" value="1"/>
</dbReference>
<dbReference type="Pfam" id="PF00072">
    <property type="entry name" value="Response_reg"/>
    <property type="match status" value="1"/>
</dbReference>
<dbReference type="SUPFAM" id="SSF52172">
    <property type="entry name" value="CheY-like"/>
    <property type="match status" value="1"/>
</dbReference>
<dbReference type="Pfam" id="PF12860">
    <property type="entry name" value="PAS_7"/>
    <property type="match status" value="1"/>
</dbReference>
<evidence type="ECO:0000256" key="9">
    <source>
        <dbReference type="SAM" id="Phobius"/>
    </source>
</evidence>
<dbReference type="AlphaFoldDB" id="A0A1A8TPU7"/>
<dbReference type="InterPro" id="IPR035965">
    <property type="entry name" value="PAS-like_dom_sf"/>
</dbReference>
<dbReference type="PROSITE" id="PS50109">
    <property type="entry name" value="HIS_KIN"/>
    <property type="match status" value="1"/>
</dbReference>
<dbReference type="SUPFAM" id="SSF158472">
    <property type="entry name" value="HAMP domain-like"/>
    <property type="match status" value="1"/>
</dbReference>
<comment type="catalytic activity">
    <reaction evidence="1">
        <text>ATP + protein L-histidine = ADP + protein N-phospho-L-histidine.</text>
        <dbReference type="EC" id="2.7.13.3"/>
    </reaction>
</comment>
<keyword evidence="4 7" id="KW-0597">Phosphoprotein</keyword>
<dbReference type="RefSeq" id="WP_082966249.1">
    <property type="nucleotide sequence ID" value="NZ_FLOC01000030.1"/>
</dbReference>
<dbReference type="InterPro" id="IPR036890">
    <property type="entry name" value="HATPase_C_sf"/>
</dbReference>
<dbReference type="Pfam" id="PF00672">
    <property type="entry name" value="HAMP"/>
    <property type="match status" value="1"/>
</dbReference>
<dbReference type="PANTHER" id="PTHR43065">
    <property type="entry name" value="SENSOR HISTIDINE KINASE"/>
    <property type="match status" value="1"/>
</dbReference>
<evidence type="ECO:0000256" key="6">
    <source>
        <dbReference type="ARBA" id="ARBA00022777"/>
    </source>
</evidence>
<proteinExistence type="predicted"/>
<dbReference type="InterPro" id="IPR003661">
    <property type="entry name" value="HisK_dim/P_dom"/>
</dbReference>
<dbReference type="EMBL" id="FLOC01000030">
    <property type="protein sequence ID" value="SBS36288.1"/>
    <property type="molecule type" value="Genomic_DNA"/>
</dbReference>
<dbReference type="InterPro" id="IPR036097">
    <property type="entry name" value="HisK_dim/P_sf"/>
</dbReference>
<dbReference type="PROSITE" id="PS50110">
    <property type="entry name" value="RESPONSE_REGULATORY"/>
    <property type="match status" value="1"/>
</dbReference>
<evidence type="ECO:0000256" key="5">
    <source>
        <dbReference type="ARBA" id="ARBA00022679"/>
    </source>
</evidence>
<organism evidence="13 14">
    <name type="scientific">Marinomonas aquimarina</name>
    <dbReference type="NCBI Taxonomy" id="295068"/>
    <lineage>
        <taxon>Bacteria</taxon>
        <taxon>Pseudomonadati</taxon>
        <taxon>Pseudomonadota</taxon>
        <taxon>Gammaproteobacteria</taxon>
        <taxon>Oceanospirillales</taxon>
        <taxon>Oceanospirillaceae</taxon>
        <taxon>Marinomonas</taxon>
    </lineage>
</organism>
<feature type="modified residue" description="4-aspartylphosphate" evidence="7">
    <location>
        <position position="769"/>
    </location>
</feature>